<keyword evidence="2 5" id="KW-0812">Transmembrane</keyword>
<gene>
    <name evidence="7" type="ORF">ANCCAN_00539</name>
</gene>
<dbReference type="EMBL" id="JOJR01000002">
    <property type="protein sequence ID" value="RCN53473.1"/>
    <property type="molecule type" value="Genomic_DNA"/>
</dbReference>
<evidence type="ECO:0000256" key="4">
    <source>
        <dbReference type="ARBA" id="ARBA00023136"/>
    </source>
</evidence>
<keyword evidence="4 5" id="KW-0472">Membrane</keyword>
<protein>
    <submittedName>
        <fullName evidence="7">Ser/Thr phosphatase family protein</fullName>
    </submittedName>
</protein>
<evidence type="ECO:0000256" key="5">
    <source>
        <dbReference type="SAM" id="Phobius"/>
    </source>
</evidence>
<dbReference type="STRING" id="29170.A0A368HA36"/>
<proteinExistence type="predicted"/>
<feature type="domain" description="Calcineurin-like phosphoesterase" evidence="6">
    <location>
        <begin position="130"/>
        <end position="239"/>
    </location>
</feature>
<dbReference type="PANTHER" id="PTHR13315:SF4">
    <property type="entry name" value="METALLOPHOSPHOESTERASE, ISOFORM E"/>
    <property type="match status" value="1"/>
</dbReference>
<keyword evidence="3 5" id="KW-1133">Transmembrane helix</keyword>
<dbReference type="AlphaFoldDB" id="A0A368HA36"/>
<dbReference type="Pfam" id="PF00149">
    <property type="entry name" value="Metallophos"/>
    <property type="match status" value="1"/>
</dbReference>
<dbReference type="GO" id="GO:0006506">
    <property type="term" value="P:GPI anchor biosynthetic process"/>
    <property type="evidence" value="ECO:0007669"/>
    <property type="project" value="InterPro"/>
</dbReference>
<dbReference type="InterPro" id="IPR004843">
    <property type="entry name" value="Calcineurin-like_PHP"/>
</dbReference>
<evidence type="ECO:0000256" key="1">
    <source>
        <dbReference type="ARBA" id="ARBA00004141"/>
    </source>
</evidence>
<dbReference type="Gene3D" id="3.60.21.10">
    <property type="match status" value="1"/>
</dbReference>
<dbReference type="PANTHER" id="PTHR13315">
    <property type="entry name" value="METALLO PHOSPHOESTERASE RELATED"/>
    <property type="match status" value="1"/>
</dbReference>
<dbReference type="OrthoDB" id="5977743at2759"/>
<evidence type="ECO:0000259" key="6">
    <source>
        <dbReference type="Pfam" id="PF00149"/>
    </source>
</evidence>
<dbReference type="GO" id="GO:0016787">
    <property type="term" value="F:hydrolase activity"/>
    <property type="evidence" value="ECO:0007669"/>
    <property type="project" value="InterPro"/>
</dbReference>
<dbReference type="GO" id="GO:0016020">
    <property type="term" value="C:membrane"/>
    <property type="evidence" value="ECO:0007669"/>
    <property type="project" value="UniProtKB-SubCell"/>
</dbReference>
<reference evidence="7 8" key="1">
    <citation type="submission" date="2014-10" db="EMBL/GenBank/DDBJ databases">
        <title>Draft genome of the hookworm Ancylostoma caninum.</title>
        <authorList>
            <person name="Mitreva M."/>
        </authorList>
    </citation>
    <scope>NUCLEOTIDE SEQUENCE [LARGE SCALE GENOMIC DNA]</scope>
    <source>
        <strain evidence="7 8">Baltimore</strain>
    </source>
</reference>
<dbReference type="InterPro" id="IPR033308">
    <property type="entry name" value="PGAP5/Cdc1/Ted1"/>
</dbReference>
<evidence type="ECO:0000256" key="3">
    <source>
        <dbReference type="ARBA" id="ARBA00022989"/>
    </source>
</evidence>
<name>A0A368HA36_ANCCA</name>
<dbReference type="Proteomes" id="UP000252519">
    <property type="component" value="Unassembled WGS sequence"/>
</dbReference>
<dbReference type="SUPFAM" id="SSF56300">
    <property type="entry name" value="Metallo-dependent phosphatases"/>
    <property type="match status" value="1"/>
</dbReference>
<evidence type="ECO:0000313" key="8">
    <source>
        <dbReference type="Proteomes" id="UP000252519"/>
    </source>
</evidence>
<sequence length="342" mass="38760">MMALRLPWAGYRTPSNVFQDDCVQNYCCHLEKATEALHPKGAQLAGMPLGRLHRRRILKFSSTIYPIVVICAVIWGEWLNFHYWRAYWSVSQPKSSESLGVLIVADPQLVGFRHESHMLGPLTRWDSDRGFSHAIAATQPDLIVFLGDLFDEGLEASDTEIKWTISRFSDVFDSSIPKVFISGDNDVGGEAEPVQSHLTTRFSHLFVNSFPDSHKLFDRLSLTEIATLEPDLILSAHDHKAYIHHLPRSNGGVINSTEFTAILESKLFTIGGDEPILELQTPTCSYRMGVYDVGYGFARIEYSSENEKFTNGSVRCRLRLRKDRVLRRERKIHCVIFSSLVG</sequence>
<evidence type="ECO:0000256" key="2">
    <source>
        <dbReference type="ARBA" id="ARBA00022692"/>
    </source>
</evidence>
<feature type="transmembrane region" description="Helical" evidence="5">
    <location>
        <begin position="64"/>
        <end position="84"/>
    </location>
</feature>
<dbReference type="InterPro" id="IPR029052">
    <property type="entry name" value="Metallo-depent_PP-like"/>
</dbReference>
<dbReference type="GO" id="GO:0005783">
    <property type="term" value="C:endoplasmic reticulum"/>
    <property type="evidence" value="ECO:0007669"/>
    <property type="project" value="TreeGrafter"/>
</dbReference>
<evidence type="ECO:0000313" key="7">
    <source>
        <dbReference type="EMBL" id="RCN53473.1"/>
    </source>
</evidence>
<keyword evidence="8" id="KW-1185">Reference proteome</keyword>
<comment type="subcellular location">
    <subcellularLocation>
        <location evidence="1">Membrane</location>
        <topology evidence="1">Multi-pass membrane protein</topology>
    </subcellularLocation>
</comment>
<comment type="caution">
    <text evidence="7">The sequence shown here is derived from an EMBL/GenBank/DDBJ whole genome shotgun (WGS) entry which is preliminary data.</text>
</comment>
<accession>A0A368HA36</accession>
<organism evidence="7 8">
    <name type="scientific">Ancylostoma caninum</name>
    <name type="common">Dog hookworm</name>
    <dbReference type="NCBI Taxonomy" id="29170"/>
    <lineage>
        <taxon>Eukaryota</taxon>
        <taxon>Metazoa</taxon>
        <taxon>Ecdysozoa</taxon>
        <taxon>Nematoda</taxon>
        <taxon>Chromadorea</taxon>
        <taxon>Rhabditida</taxon>
        <taxon>Rhabditina</taxon>
        <taxon>Rhabditomorpha</taxon>
        <taxon>Strongyloidea</taxon>
        <taxon>Ancylostomatidae</taxon>
        <taxon>Ancylostomatinae</taxon>
        <taxon>Ancylostoma</taxon>
    </lineage>
</organism>